<evidence type="ECO:0000256" key="4">
    <source>
        <dbReference type="SAM" id="Coils"/>
    </source>
</evidence>
<dbReference type="InterPro" id="IPR000551">
    <property type="entry name" value="MerR-type_HTH_dom"/>
</dbReference>
<dbReference type="AlphaFoldDB" id="A0A0D8FT63"/>
<dbReference type="SMART" id="SM00422">
    <property type="entry name" value="HTH_MERR"/>
    <property type="match status" value="1"/>
</dbReference>
<keyword evidence="1" id="KW-0805">Transcription regulation</keyword>
<evidence type="ECO:0000313" key="7">
    <source>
        <dbReference type="Proteomes" id="UP000032336"/>
    </source>
</evidence>
<reference evidence="6 7" key="1">
    <citation type="submission" date="2015-01" db="EMBL/GenBank/DDBJ databases">
        <title>Draft genome of the acidophilic iron oxidizer Ferrimicrobium acidiphilum strain T23.</title>
        <authorList>
            <person name="Poehlein A."/>
            <person name="Eisen S."/>
            <person name="Schloemann M."/>
            <person name="Johnson B.D."/>
            <person name="Daniel R."/>
            <person name="Muehling M."/>
        </authorList>
    </citation>
    <scope>NUCLEOTIDE SEQUENCE [LARGE SCALE GENOMIC DNA]</scope>
    <source>
        <strain evidence="6 7">T23</strain>
    </source>
</reference>
<dbReference type="RefSeq" id="WP_052566101.1">
    <property type="nucleotide sequence ID" value="NZ_JXUW01000016.1"/>
</dbReference>
<evidence type="ECO:0000256" key="1">
    <source>
        <dbReference type="ARBA" id="ARBA00023015"/>
    </source>
</evidence>
<dbReference type="Pfam" id="PF13411">
    <property type="entry name" value="MerR_1"/>
    <property type="match status" value="1"/>
</dbReference>
<dbReference type="InterPro" id="IPR009061">
    <property type="entry name" value="DNA-bd_dom_put_sf"/>
</dbReference>
<keyword evidence="4" id="KW-0175">Coiled coil</keyword>
<dbReference type="PROSITE" id="PS50937">
    <property type="entry name" value="HTH_MERR_2"/>
    <property type="match status" value="1"/>
</dbReference>
<dbReference type="Proteomes" id="UP000032336">
    <property type="component" value="Unassembled WGS sequence"/>
</dbReference>
<dbReference type="GO" id="GO:0003700">
    <property type="term" value="F:DNA-binding transcription factor activity"/>
    <property type="evidence" value="ECO:0007669"/>
    <property type="project" value="InterPro"/>
</dbReference>
<dbReference type="STRING" id="1121877.FEAC_18300"/>
<evidence type="ECO:0000256" key="2">
    <source>
        <dbReference type="ARBA" id="ARBA00023125"/>
    </source>
</evidence>
<accession>A0A0D8FT63</accession>
<dbReference type="GeneID" id="78372973"/>
<evidence type="ECO:0000259" key="5">
    <source>
        <dbReference type="PROSITE" id="PS50937"/>
    </source>
</evidence>
<comment type="caution">
    <text evidence="6">The sequence shown here is derived from an EMBL/GenBank/DDBJ whole genome shotgun (WGS) entry which is preliminary data.</text>
</comment>
<dbReference type="Gene3D" id="1.10.1660.10">
    <property type="match status" value="1"/>
</dbReference>
<name>A0A0D8FT63_9ACTN</name>
<keyword evidence="3" id="KW-0804">Transcription</keyword>
<sequence>MKKVRIGELAKQTRVPVKTLRYYEEIGVLAIAHRGAQGYREYPDDAVDQVRFIKASQAVGLSLKEIREIIAHRQAGVVPCQQVLALLQKRAYDYQERIDELTQARKTLDQLVARAQELEPQDCLPGEVCHLIPSRSAVIGKDQLSNNRFQPNVR</sequence>
<gene>
    <name evidence="6" type="primary">merR1</name>
    <name evidence="6" type="ORF">FEAC_18300</name>
</gene>
<dbReference type="SUPFAM" id="SSF46955">
    <property type="entry name" value="Putative DNA-binding domain"/>
    <property type="match status" value="1"/>
</dbReference>
<protein>
    <submittedName>
        <fullName evidence="6">Mercuric resistance operon regulatory protein</fullName>
    </submittedName>
</protein>
<dbReference type="GO" id="GO:0003677">
    <property type="term" value="F:DNA binding"/>
    <property type="evidence" value="ECO:0007669"/>
    <property type="project" value="UniProtKB-KW"/>
</dbReference>
<proteinExistence type="predicted"/>
<dbReference type="OrthoDB" id="9802039at2"/>
<dbReference type="PRINTS" id="PR00040">
    <property type="entry name" value="HTHMERR"/>
</dbReference>
<feature type="coiled-coil region" evidence="4">
    <location>
        <begin position="84"/>
        <end position="118"/>
    </location>
</feature>
<feature type="domain" description="HTH merR-type" evidence="5">
    <location>
        <begin position="3"/>
        <end position="72"/>
    </location>
</feature>
<evidence type="ECO:0000313" key="6">
    <source>
        <dbReference type="EMBL" id="KJE76468.1"/>
    </source>
</evidence>
<keyword evidence="2" id="KW-0238">DNA-binding</keyword>
<keyword evidence="7" id="KW-1185">Reference proteome</keyword>
<dbReference type="PANTHER" id="PTHR30204">
    <property type="entry name" value="REDOX-CYCLING DRUG-SENSING TRANSCRIPTIONAL ACTIVATOR SOXR"/>
    <property type="match status" value="1"/>
</dbReference>
<dbReference type="eggNOG" id="COG0789">
    <property type="taxonomic scope" value="Bacteria"/>
</dbReference>
<dbReference type="PANTHER" id="PTHR30204:SF94">
    <property type="entry name" value="HEAVY METAL-DEPENDENT TRANSCRIPTIONAL REGULATOR HI_0293-RELATED"/>
    <property type="match status" value="1"/>
</dbReference>
<dbReference type="InterPro" id="IPR047057">
    <property type="entry name" value="MerR_fam"/>
</dbReference>
<dbReference type="EMBL" id="JXUW01000016">
    <property type="protein sequence ID" value="KJE76468.1"/>
    <property type="molecule type" value="Genomic_DNA"/>
</dbReference>
<organism evidence="6 7">
    <name type="scientific">Ferrimicrobium acidiphilum DSM 19497</name>
    <dbReference type="NCBI Taxonomy" id="1121877"/>
    <lineage>
        <taxon>Bacteria</taxon>
        <taxon>Bacillati</taxon>
        <taxon>Actinomycetota</taxon>
        <taxon>Acidimicrobiia</taxon>
        <taxon>Acidimicrobiales</taxon>
        <taxon>Acidimicrobiaceae</taxon>
        <taxon>Ferrimicrobium</taxon>
    </lineage>
</organism>
<evidence type="ECO:0000256" key="3">
    <source>
        <dbReference type="ARBA" id="ARBA00023163"/>
    </source>
</evidence>